<evidence type="ECO:0000313" key="3">
    <source>
        <dbReference type="Proteomes" id="UP001497497"/>
    </source>
</evidence>
<comment type="caution">
    <text evidence="2">The sequence shown here is derived from an EMBL/GenBank/DDBJ whole genome shotgun (WGS) entry which is preliminary data.</text>
</comment>
<sequence>MEYGKFNGWAVLLFHLLPLTALQLGHAVNYHCLARPLTFGRDNSRGDHATINFSVVFPTTSRDFQAARTHCNYRSTGSLHTGGRLMIGARAFDIKCTAPMTDTAVRLVLWTAPRRRGHEGSVNASDPTGTTYKQTYFSCGCLGSQPQSGRCGIELEGRGAYKRNGPGTHYLTLADKEIPAIGSPTVLTYILPRCLSCLTSVHSVESEKSMDGKLVRLSKGTFTLNSTAVNPKEQAPPRRLQPNNFLFHHGSALNGAEKKNRRKRNLACPLEKFGPHCEHSCYCA</sequence>
<organism evidence="2 3">
    <name type="scientific">Lymnaea stagnalis</name>
    <name type="common">Great pond snail</name>
    <name type="synonym">Helix stagnalis</name>
    <dbReference type="NCBI Taxonomy" id="6523"/>
    <lineage>
        <taxon>Eukaryota</taxon>
        <taxon>Metazoa</taxon>
        <taxon>Spiralia</taxon>
        <taxon>Lophotrochozoa</taxon>
        <taxon>Mollusca</taxon>
        <taxon>Gastropoda</taxon>
        <taxon>Heterobranchia</taxon>
        <taxon>Euthyneura</taxon>
        <taxon>Panpulmonata</taxon>
        <taxon>Hygrophila</taxon>
        <taxon>Lymnaeoidea</taxon>
        <taxon>Lymnaeidae</taxon>
        <taxon>Lymnaea</taxon>
    </lineage>
</organism>
<evidence type="ECO:0000313" key="2">
    <source>
        <dbReference type="EMBL" id="CAL1541736.1"/>
    </source>
</evidence>
<protein>
    <submittedName>
        <fullName evidence="2">Uncharacterized protein</fullName>
    </submittedName>
</protein>
<name>A0AAV2I7C6_LYMST</name>
<proteinExistence type="predicted"/>
<reference evidence="2 3" key="1">
    <citation type="submission" date="2024-04" db="EMBL/GenBank/DDBJ databases">
        <authorList>
            <consortium name="Genoscope - CEA"/>
            <person name="William W."/>
        </authorList>
    </citation>
    <scope>NUCLEOTIDE SEQUENCE [LARGE SCALE GENOMIC DNA]</scope>
</reference>
<dbReference type="Proteomes" id="UP001497497">
    <property type="component" value="Unassembled WGS sequence"/>
</dbReference>
<feature type="signal peptide" evidence="1">
    <location>
        <begin position="1"/>
        <end position="27"/>
    </location>
</feature>
<evidence type="ECO:0000256" key="1">
    <source>
        <dbReference type="SAM" id="SignalP"/>
    </source>
</evidence>
<keyword evidence="1" id="KW-0732">Signal</keyword>
<gene>
    <name evidence="2" type="ORF">GSLYS_00015342001</name>
</gene>
<dbReference type="AlphaFoldDB" id="A0AAV2I7C6"/>
<accession>A0AAV2I7C6</accession>
<feature type="non-terminal residue" evidence="2">
    <location>
        <position position="284"/>
    </location>
</feature>
<feature type="chain" id="PRO_5043393680" evidence="1">
    <location>
        <begin position="28"/>
        <end position="284"/>
    </location>
</feature>
<dbReference type="EMBL" id="CAXITT010000449">
    <property type="protein sequence ID" value="CAL1541736.1"/>
    <property type="molecule type" value="Genomic_DNA"/>
</dbReference>
<keyword evidence="3" id="KW-1185">Reference proteome</keyword>